<keyword evidence="4 6" id="KW-0472">Membrane</keyword>
<evidence type="ECO:0000259" key="7">
    <source>
        <dbReference type="Pfam" id="PF06305"/>
    </source>
</evidence>
<evidence type="ECO:0000256" key="1">
    <source>
        <dbReference type="ARBA" id="ARBA00022475"/>
    </source>
</evidence>
<dbReference type="Proteomes" id="UP000179034">
    <property type="component" value="Unassembled WGS sequence"/>
</dbReference>
<feature type="compositionally biased region" description="Polar residues" evidence="5">
    <location>
        <begin position="85"/>
        <end position="94"/>
    </location>
</feature>
<keyword evidence="2 6" id="KW-0812">Transmembrane</keyword>
<evidence type="ECO:0000256" key="4">
    <source>
        <dbReference type="ARBA" id="ARBA00023136"/>
    </source>
</evidence>
<dbReference type="InterPro" id="IPR010445">
    <property type="entry name" value="LapA_dom"/>
</dbReference>
<gene>
    <name evidence="8" type="ORF">A2Z06_03520</name>
</gene>
<name>A0A1F5YD26_9BACT</name>
<organism evidence="8 9">
    <name type="scientific">Candidatus Glassbacteria bacterium RBG_16_58_8</name>
    <dbReference type="NCBI Taxonomy" id="1817866"/>
    <lineage>
        <taxon>Bacteria</taxon>
        <taxon>Candidatus Glassiibacteriota</taxon>
    </lineage>
</organism>
<reference evidence="8 9" key="1">
    <citation type="journal article" date="2016" name="Nat. Commun.">
        <title>Thousands of microbial genomes shed light on interconnected biogeochemical processes in an aquifer system.</title>
        <authorList>
            <person name="Anantharaman K."/>
            <person name="Brown C.T."/>
            <person name="Hug L.A."/>
            <person name="Sharon I."/>
            <person name="Castelle C.J."/>
            <person name="Probst A.J."/>
            <person name="Thomas B.C."/>
            <person name="Singh A."/>
            <person name="Wilkins M.J."/>
            <person name="Karaoz U."/>
            <person name="Brodie E.L."/>
            <person name="Williams K.H."/>
            <person name="Hubbard S.S."/>
            <person name="Banfield J.F."/>
        </authorList>
    </citation>
    <scope>NUCLEOTIDE SEQUENCE [LARGE SCALE GENOMIC DNA]</scope>
</reference>
<feature type="region of interest" description="Disordered" evidence="5">
    <location>
        <begin position="83"/>
        <end position="104"/>
    </location>
</feature>
<keyword evidence="1" id="KW-1003">Cell membrane</keyword>
<comment type="caution">
    <text evidence="8">The sequence shown here is derived from an EMBL/GenBank/DDBJ whole genome shotgun (WGS) entry which is preliminary data.</text>
</comment>
<feature type="transmembrane region" description="Helical" evidence="6">
    <location>
        <begin position="44"/>
        <end position="66"/>
    </location>
</feature>
<evidence type="ECO:0000256" key="3">
    <source>
        <dbReference type="ARBA" id="ARBA00022989"/>
    </source>
</evidence>
<proteinExistence type="predicted"/>
<accession>A0A1F5YD26</accession>
<dbReference type="Pfam" id="PF06305">
    <property type="entry name" value="LapA_dom"/>
    <property type="match status" value="1"/>
</dbReference>
<evidence type="ECO:0000313" key="8">
    <source>
        <dbReference type="EMBL" id="OGF98088.1"/>
    </source>
</evidence>
<keyword evidence="3 6" id="KW-1133">Transmembrane helix</keyword>
<evidence type="ECO:0000256" key="6">
    <source>
        <dbReference type="SAM" id="Phobius"/>
    </source>
</evidence>
<dbReference type="AlphaFoldDB" id="A0A1F5YD26"/>
<protein>
    <recommendedName>
        <fullName evidence="7">Lipopolysaccharide assembly protein A domain-containing protein</fullName>
    </recommendedName>
</protein>
<evidence type="ECO:0000256" key="5">
    <source>
        <dbReference type="SAM" id="MobiDB-lite"/>
    </source>
</evidence>
<feature type="domain" description="Lipopolysaccharide assembly protein A" evidence="7">
    <location>
        <begin position="25"/>
        <end position="86"/>
    </location>
</feature>
<sequence>MWVIRLLLPTLILVVIIGFAFLNPQETVNVDLFFRYYYKTPLTVVVLISILSGMLLMFSLSVYHDIKMRSQVRRLRQENRRMSEELTTLRTSPFQEVEPEEDVL</sequence>
<evidence type="ECO:0000313" key="9">
    <source>
        <dbReference type="Proteomes" id="UP000179034"/>
    </source>
</evidence>
<evidence type="ECO:0000256" key="2">
    <source>
        <dbReference type="ARBA" id="ARBA00022692"/>
    </source>
</evidence>
<dbReference type="EMBL" id="MFIW01000011">
    <property type="protein sequence ID" value="OGF98088.1"/>
    <property type="molecule type" value="Genomic_DNA"/>
</dbReference>
<dbReference type="GO" id="GO:0005886">
    <property type="term" value="C:plasma membrane"/>
    <property type="evidence" value="ECO:0007669"/>
    <property type="project" value="InterPro"/>
</dbReference>